<evidence type="ECO:0000256" key="1">
    <source>
        <dbReference type="ARBA" id="ARBA00004141"/>
    </source>
</evidence>
<dbReference type="GO" id="GO:0016874">
    <property type="term" value="F:ligase activity"/>
    <property type="evidence" value="ECO:0007669"/>
    <property type="project" value="UniProtKB-KW"/>
</dbReference>
<dbReference type="RefSeq" id="WP_182121827.1">
    <property type="nucleotide sequence ID" value="NZ_CP059567.1"/>
</dbReference>
<dbReference type="Proteomes" id="UP000514752">
    <property type="component" value="Chromosome"/>
</dbReference>
<evidence type="ECO:0000313" key="10">
    <source>
        <dbReference type="Proteomes" id="UP000514752"/>
    </source>
</evidence>
<evidence type="ECO:0000256" key="3">
    <source>
        <dbReference type="ARBA" id="ARBA00022989"/>
    </source>
</evidence>
<accession>A0A7D7RUF0</accession>
<gene>
    <name evidence="9" type="ORF">H3L94_09535</name>
</gene>
<dbReference type="Pfam" id="PF15864">
    <property type="entry name" value="PglL_A"/>
    <property type="match status" value="1"/>
</dbReference>
<dbReference type="Pfam" id="PF04932">
    <property type="entry name" value="Wzy_C"/>
    <property type="match status" value="1"/>
</dbReference>
<dbReference type="AlphaFoldDB" id="A0A7D7RUF0"/>
<dbReference type="InterPro" id="IPR031726">
    <property type="entry name" value="PglL_A"/>
</dbReference>
<feature type="transmembrane region" description="Helical" evidence="5">
    <location>
        <begin position="66"/>
        <end position="86"/>
    </location>
</feature>
<evidence type="ECO:0000259" key="6">
    <source>
        <dbReference type="Pfam" id="PF04932"/>
    </source>
</evidence>
<feature type="transmembrane region" description="Helical" evidence="5">
    <location>
        <begin position="171"/>
        <end position="187"/>
    </location>
</feature>
<evidence type="ECO:0000259" key="7">
    <source>
        <dbReference type="Pfam" id="PF11846"/>
    </source>
</evidence>
<keyword evidence="9" id="KW-0436">Ligase</keyword>
<feature type="transmembrane region" description="Helical" evidence="5">
    <location>
        <begin position="216"/>
        <end position="233"/>
    </location>
</feature>
<proteinExistence type="predicted"/>
<keyword evidence="4 5" id="KW-0472">Membrane</keyword>
<feature type="transmembrane region" description="Helical" evidence="5">
    <location>
        <begin position="92"/>
        <end position="111"/>
    </location>
</feature>
<evidence type="ECO:0000256" key="4">
    <source>
        <dbReference type="ARBA" id="ARBA00023136"/>
    </source>
</evidence>
<sequence>MFKPLRQSGVMWAGMLLLAVVPFLSSWRTGPQGGWLIESGSLLFAMLFVLLTAVQGGRLRLPAVSWYFLALAVFWAVQARVLALPYAEMSDLTAAVWLGMALLAWACRVQVARLGQLKAADIFAWALLAGGLLQALVCVLQFGEWTAWLPGLMNAPGRYFVFGQLGQRNHLGHYMMWGVLAAAYLWSRKQLPNGWAAGCTLLLLGVVGLITSRTMLLYLAALAALLPVLYWRGGPALKRWCLLTGLMLLGVLLAQWLVMPLLSALLDSGGSIGEASGLNRMAGGNTASPGRAAEWAKAWQVFLAHPVLGVGWQGYSHESFAWVMRDGSFRDYDPGVLFTHSHNSFLQILAEMGWVGGLLVFGGWIAVVSGYLKRPVNEASAWMLCLMTVSLCHSLLEYPLWYVYFLAPFVVMMSLTPVKEAFAGENSASAGRWLWGGLAALVAALTLYYGVAYYRLAHAYGKPSAEWPHERQLAQLERIERWDYFLRYYAHMGLLRKVDIQRKPLPAWGREAALRASRFRPYANTAVRAFYLDQEGQEQEAAAWLLNMGRYYPTMMQRYLDAATAYGVSEAVVLPLRQACWRYRETAAAALKCGGANQ</sequence>
<dbReference type="GO" id="GO:0016020">
    <property type="term" value="C:membrane"/>
    <property type="evidence" value="ECO:0007669"/>
    <property type="project" value="UniProtKB-SubCell"/>
</dbReference>
<feature type="transmembrane region" description="Helical" evidence="5">
    <location>
        <begin position="9"/>
        <end position="27"/>
    </location>
</feature>
<dbReference type="Pfam" id="PF11846">
    <property type="entry name" value="Wzy_C_2"/>
    <property type="match status" value="1"/>
</dbReference>
<feature type="domain" description="Virulence factor membrane-bound polymerase C-terminal" evidence="7">
    <location>
        <begin position="382"/>
        <end position="556"/>
    </location>
</feature>
<dbReference type="InterPro" id="IPR007016">
    <property type="entry name" value="O-antigen_ligase-rel_domated"/>
</dbReference>
<feature type="transmembrane region" description="Helical" evidence="5">
    <location>
        <begin position="194"/>
        <end position="210"/>
    </location>
</feature>
<evidence type="ECO:0000313" key="9">
    <source>
        <dbReference type="EMBL" id="QMT40084.1"/>
    </source>
</evidence>
<organism evidence="9 10">
    <name type="scientific">Neisseria shayeganii</name>
    <dbReference type="NCBI Taxonomy" id="607712"/>
    <lineage>
        <taxon>Bacteria</taxon>
        <taxon>Pseudomonadati</taxon>
        <taxon>Pseudomonadota</taxon>
        <taxon>Betaproteobacteria</taxon>
        <taxon>Neisseriales</taxon>
        <taxon>Neisseriaceae</taxon>
        <taxon>Neisseria</taxon>
    </lineage>
</organism>
<comment type="subcellular location">
    <subcellularLocation>
        <location evidence="1">Membrane</location>
        <topology evidence="1">Multi-pass membrane protein</topology>
    </subcellularLocation>
</comment>
<feature type="transmembrane region" description="Helical" evidence="5">
    <location>
        <begin position="352"/>
        <end position="372"/>
    </location>
</feature>
<feature type="transmembrane region" description="Helical" evidence="5">
    <location>
        <begin position="33"/>
        <end position="54"/>
    </location>
</feature>
<dbReference type="PANTHER" id="PTHR37422">
    <property type="entry name" value="TEICHURONIC ACID BIOSYNTHESIS PROTEIN TUAE"/>
    <property type="match status" value="1"/>
</dbReference>
<dbReference type="InterPro" id="IPR051533">
    <property type="entry name" value="WaaL-like"/>
</dbReference>
<evidence type="ECO:0000256" key="5">
    <source>
        <dbReference type="SAM" id="Phobius"/>
    </source>
</evidence>
<feature type="transmembrane region" description="Helical" evidence="5">
    <location>
        <begin position="240"/>
        <end position="258"/>
    </location>
</feature>
<reference evidence="9 10" key="1">
    <citation type="submission" date="2020-07" db="EMBL/GenBank/DDBJ databases">
        <title>Genomic diversity of species in the Neisseriaceae family.</title>
        <authorList>
            <person name="Vincent A.T."/>
            <person name="Bernet E."/>
            <person name="Veyrier F.J."/>
        </authorList>
    </citation>
    <scope>NUCLEOTIDE SEQUENCE [LARGE SCALE GENOMIC DNA]</scope>
    <source>
        <strain evidence="9 10">DSM 22244</strain>
    </source>
</reference>
<feature type="transmembrane region" description="Helical" evidence="5">
    <location>
        <begin position="402"/>
        <end position="422"/>
    </location>
</feature>
<dbReference type="KEGG" id="nsg:H3L94_09535"/>
<feature type="domain" description="Protein glycosylation ligase" evidence="8">
    <location>
        <begin position="162"/>
        <end position="186"/>
    </location>
</feature>
<dbReference type="PANTHER" id="PTHR37422:SF21">
    <property type="entry name" value="EXOQ-LIKE PROTEIN"/>
    <property type="match status" value="1"/>
</dbReference>
<protein>
    <submittedName>
        <fullName evidence="9">O-antigen ligase C-terminal domain-containing protein</fullName>
    </submittedName>
</protein>
<keyword evidence="2 5" id="KW-0812">Transmembrane</keyword>
<feature type="domain" description="O-antigen ligase-related" evidence="6">
    <location>
        <begin position="201"/>
        <end position="361"/>
    </location>
</feature>
<feature type="transmembrane region" description="Helical" evidence="5">
    <location>
        <begin position="123"/>
        <end position="143"/>
    </location>
</feature>
<feature type="transmembrane region" description="Helical" evidence="5">
    <location>
        <begin position="434"/>
        <end position="454"/>
    </location>
</feature>
<dbReference type="InterPro" id="IPR021797">
    <property type="entry name" value="Wzy_C_2"/>
</dbReference>
<dbReference type="EMBL" id="CP059567">
    <property type="protein sequence ID" value="QMT40084.1"/>
    <property type="molecule type" value="Genomic_DNA"/>
</dbReference>
<name>A0A7D7RUF0_9NEIS</name>
<keyword evidence="3 5" id="KW-1133">Transmembrane helix</keyword>
<evidence type="ECO:0000256" key="2">
    <source>
        <dbReference type="ARBA" id="ARBA00022692"/>
    </source>
</evidence>
<evidence type="ECO:0000259" key="8">
    <source>
        <dbReference type="Pfam" id="PF15864"/>
    </source>
</evidence>